<dbReference type="AlphaFoldDB" id="X1M136"/>
<name>X1M136_9ZZZZ</name>
<proteinExistence type="predicted"/>
<evidence type="ECO:0000313" key="1">
    <source>
        <dbReference type="EMBL" id="GAI25292.1"/>
    </source>
</evidence>
<gene>
    <name evidence="1" type="ORF">S06H3_29970</name>
</gene>
<protein>
    <submittedName>
        <fullName evidence="1">Uncharacterized protein</fullName>
    </submittedName>
</protein>
<comment type="caution">
    <text evidence="1">The sequence shown here is derived from an EMBL/GenBank/DDBJ whole genome shotgun (WGS) entry which is preliminary data.</text>
</comment>
<accession>X1M136</accession>
<sequence length="54" mass="6318">MELTATIRKPKWQDISDEHKGVREQLEESLSKFLSSKDDVPPRAMLLSFGRRFI</sequence>
<dbReference type="EMBL" id="BARV01017613">
    <property type="protein sequence ID" value="GAI25292.1"/>
    <property type="molecule type" value="Genomic_DNA"/>
</dbReference>
<organism evidence="1">
    <name type="scientific">marine sediment metagenome</name>
    <dbReference type="NCBI Taxonomy" id="412755"/>
    <lineage>
        <taxon>unclassified sequences</taxon>
        <taxon>metagenomes</taxon>
        <taxon>ecological metagenomes</taxon>
    </lineage>
</organism>
<reference evidence="1" key="1">
    <citation type="journal article" date="2014" name="Front. Microbiol.">
        <title>High frequency of phylogenetically diverse reductive dehalogenase-homologous genes in deep subseafloor sedimentary metagenomes.</title>
        <authorList>
            <person name="Kawai M."/>
            <person name="Futagami T."/>
            <person name="Toyoda A."/>
            <person name="Takaki Y."/>
            <person name="Nishi S."/>
            <person name="Hori S."/>
            <person name="Arai W."/>
            <person name="Tsubouchi T."/>
            <person name="Morono Y."/>
            <person name="Uchiyama I."/>
            <person name="Ito T."/>
            <person name="Fujiyama A."/>
            <person name="Inagaki F."/>
            <person name="Takami H."/>
        </authorList>
    </citation>
    <scope>NUCLEOTIDE SEQUENCE</scope>
    <source>
        <strain evidence="1">Expedition CK06-06</strain>
    </source>
</reference>